<sequence length="275" mass="27780">MTAPSLSVTSPVVTDSFAADLGSLRDRASAPAPAAGAPRLPGRWRMALAERLPVWVQVRCGIEPRTLAALTVVLVAAAVLAAYHFWAGRPQTVRPPERETPAMTVPAADRPAPALPGPSAGASSGAAAREVVVDVAGKVPHPGVRRLPAGSRVADALAAAGGARPGADTTGLNRARLLMDGEQILVGATAPGQPAAPPAPPGAPAGAGAAAGGPLSLNSATLEQLDGLPGVGPVLAQHILDYRTRHGGFRSVADLRHVDGIGARRFTDLKPLVQP</sequence>
<dbReference type="GO" id="GO:0015627">
    <property type="term" value="C:type II protein secretion system complex"/>
    <property type="evidence" value="ECO:0007669"/>
    <property type="project" value="TreeGrafter"/>
</dbReference>
<dbReference type="Pfam" id="PF10531">
    <property type="entry name" value="SLBB"/>
    <property type="match status" value="1"/>
</dbReference>
<dbReference type="PANTHER" id="PTHR21180">
    <property type="entry name" value="ENDONUCLEASE/EXONUCLEASE/PHOSPHATASE FAMILY DOMAIN-CONTAINING PROTEIN 1"/>
    <property type="match status" value="1"/>
</dbReference>
<keyword evidence="2" id="KW-0472">Membrane</keyword>
<keyword evidence="2" id="KW-1133">Transmembrane helix</keyword>
<comment type="caution">
    <text evidence="4">The sequence shown here is derived from an EMBL/GenBank/DDBJ whole genome shotgun (WGS) entry which is preliminary data.</text>
</comment>
<dbReference type="GO" id="GO:0003677">
    <property type="term" value="F:DNA binding"/>
    <property type="evidence" value="ECO:0007669"/>
    <property type="project" value="UniProtKB-KW"/>
</dbReference>
<dbReference type="GO" id="GO:0015628">
    <property type="term" value="P:protein secretion by the type II secretion system"/>
    <property type="evidence" value="ECO:0007669"/>
    <property type="project" value="TreeGrafter"/>
</dbReference>
<dbReference type="Gene3D" id="1.10.150.320">
    <property type="entry name" value="Photosystem II 12 kDa extrinsic protein"/>
    <property type="match status" value="1"/>
</dbReference>
<reference evidence="4" key="1">
    <citation type="submission" date="2021-03" db="EMBL/GenBank/DDBJ databases">
        <title>Streptomyces strains.</title>
        <authorList>
            <person name="Lund M.B."/>
            <person name="Toerring T."/>
        </authorList>
    </citation>
    <scope>NUCLEOTIDE SEQUENCE</scope>
    <source>
        <strain evidence="4">JCM 4242</strain>
    </source>
</reference>
<gene>
    <name evidence="4" type="ORF">J1792_30695</name>
</gene>
<keyword evidence="5" id="KW-1185">Reference proteome</keyword>
<accession>A0A939JTH8</accession>
<feature type="compositionally biased region" description="Pro residues" evidence="1">
    <location>
        <begin position="194"/>
        <end position="203"/>
    </location>
</feature>
<dbReference type="Proteomes" id="UP000664781">
    <property type="component" value="Unassembled WGS sequence"/>
</dbReference>
<organism evidence="4 5">
    <name type="scientific">Streptomyces triculaminicus</name>
    <dbReference type="NCBI Taxonomy" id="2816232"/>
    <lineage>
        <taxon>Bacteria</taxon>
        <taxon>Bacillati</taxon>
        <taxon>Actinomycetota</taxon>
        <taxon>Actinomycetes</taxon>
        <taxon>Kitasatosporales</taxon>
        <taxon>Streptomycetaceae</taxon>
        <taxon>Streptomyces</taxon>
    </lineage>
</organism>
<dbReference type="InterPro" id="IPR051675">
    <property type="entry name" value="Endo/Exo/Phosphatase_dom_1"/>
</dbReference>
<protein>
    <submittedName>
        <fullName evidence="4">ComEA family DNA-binding protein</fullName>
    </submittedName>
</protein>
<dbReference type="PANTHER" id="PTHR21180:SF32">
    <property type="entry name" value="ENDONUCLEASE_EXONUCLEASE_PHOSPHATASE FAMILY DOMAIN-CONTAINING PROTEIN 1"/>
    <property type="match status" value="1"/>
</dbReference>
<evidence type="ECO:0000313" key="5">
    <source>
        <dbReference type="Proteomes" id="UP000664781"/>
    </source>
</evidence>
<dbReference type="SUPFAM" id="SSF47781">
    <property type="entry name" value="RuvA domain 2-like"/>
    <property type="match status" value="1"/>
</dbReference>
<keyword evidence="2" id="KW-0812">Transmembrane</keyword>
<evidence type="ECO:0000256" key="2">
    <source>
        <dbReference type="SAM" id="Phobius"/>
    </source>
</evidence>
<feature type="transmembrane region" description="Helical" evidence="2">
    <location>
        <begin position="67"/>
        <end position="86"/>
    </location>
</feature>
<feature type="region of interest" description="Disordered" evidence="1">
    <location>
        <begin position="188"/>
        <end position="211"/>
    </location>
</feature>
<keyword evidence="4" id="KW-0238">DNA-binding</keyword>
<dbReference type="InterPro" id="IPR010994">
    <property type="entry name" value="RuvA_2-like"/>
</dbReference>
<name>A0A939JTH8_9ACTN</name>
<evidence type="ECO:0000259" key="3">
    <source>
        <dbReference type="Pfam" id="PF10531"/>
    </source>
</evidence>
<evidence type="ECO:0000313" key="4">
    <source>
        <dbReference type="EMBL" id="MBO0656952.1"/>
    </source>
</evidence>
<evidence type="ECO:0000256" key="1">
    <source>
        <dbReference type="SAM" id="MobiDB-lite"/>
    </source>
</evidence>
<feature type="domain" description="Soluble ligand binding" evidence="3">
    <location>
        <begin position="132"/>
        <end position="184"/>
    </location>
</feature>
<dbReference type="Gene3D" id="3.10.560.10">
    <property type="entry name" value="Outer membrane lipoprotein wza domain like"/>
    <property type="match status" value="1"/>
</dbReference>
<dbReference type="EMBL" id="JAFMOF010000005">
    <property type="protein sequence ID" value="MBO0656952.1"/>
    <property type="molecule type" value="Genomic_DNA"/>
</dbReference>
<dbReference type="Pfam" id="PF12836">
    <property type="entry name" value="HHH_3"/>
    <property type="match status" value="1"/>
</dbReference>
<dbReference type="InterPro" id="IPR019554">
    <property type="entry name" value="Soluble_ligand-bd"/>
</dbReference>
<dbReference type="AlphaFoldDB" id="A0A939JTH8"/>
<proteinExistence type="predicted"/>